<keyword evidence="3 5" id="KW-1133">Transmembrane helix</keyword>
<proteinExistence type="predicted"/>
<organism evidence="6 7">
    <name type="scientific">Formivibrio citricus</name>
    <dbReference type="NCBI Taxonomy" id="83765"/>
    <lineage>
        <taxon>Bacteria</taxon>
        <taxon>Pseudomonadati</taxon>
        <taxon>Pseudomonadota</taxon>
        <taxon>Betaproteobacteria</taxon>
        <taxon>Neisseriales</taxon>
        <taxon>Chitinibacteraceae</taxon>
        <taxon>Formivibrio</taxon>
    </lineage>
</organism>
<dbReference type="AlphaFoldDB" id="A0A1I4WTN2"/>
<dbReference type="Proteomes" id="UP000242869">
    <property type="component" value="Unassembled WGS sequence"/>
</dbReference>
<protein>
    <recommendedName>
        <fullName evidence="8">DUF4870 domain-containing protein</fullName>
    </recommendedName>
</protein>
<comment type="subcellular location">
    <subcellularLocation>
        <location evidence="1">Membrane</location>
        <topology evidence="1">Multi-pass membrane protein</topology>
    </subcellularLocation>
</comment>
<evidence type="ECO:0000256" key="1">
    <source>
        <dbReference type="ARBA" id="ARBA00004141"/>
    </source>
</evidence>
<dbReference type="Pfam" id="PF09685">
    <property type="entry name" value="MamF_MmsF"/>
    <property type="match status" value="1"/>
</dbReference>
<reference evidence="7" key="1">
    <citation type="submission" date="2016-10" db="EMBL/GenBank/DDBJ databases">
        <authorList>
            <person name="Varghese N."/>
            <person name="Submissions S."/>
        </authorList>
    </citation>
    <scope>NUCLEOTIDE SEQUENCE [LARGE SCALE GENOMIC DNA]</scope>
    <source>
        <strain evidence="7">DSM 6150</strain>
    </source>
</reference>
<feature type="transmembrane region" description="Helical" evidence="5">
    <location>
        <begin position="20"/>
        <end position="43"/>
    </location>
</feature>
<name>A0A1I4WTN2_9NEIS</name>
<keyword evidence="7" id="KW-1185">Reference proteome</keyword>
<evidence type="ECO:0000256" key="5">
    <source>
        <dbReference type="SAM" id="Phobius"/>
    </source>
</evidence>
<dbReference type="EMBL" id="FOVE01000004">
    <property type="protein sequence ID" value="SFN17151.1"/>
    <property type="molecule type" value="Genomic_DNA"/>
</dbReference>
<dbReference type="InterPro" id="IPR019109">
    <property type="entry name" value="MamF_MmsF"/>
</dbReference>
<evidence type="ECO:0000256" key="4">
    <source>
        <dbReference type="ARBA" id="ARBA00023136"/>
    </source>
</evidence>
<evidence type="ECO:0000313" key="6">
    <source>
        <dbReference type="EMBL" id="SFN17151.1"/>
    </source>
</evidence>
<evidence type="ECO:0008006" key="8">
    <source>
        <dbReference type="Google" id="ProtNLM"/>
    </source>
</evidence>
<dbReference type="RefSeq" id="WP_091191527.1">
    <property type="nucleotide sequence ID" value="NZ_FOVE01000004.1"/>
</dbReference>
<evidence type="ECO:0000256" key="2">
    <source>
        <dbReference type="ARBA" id="ARBA00022692"/>
    </source>
</evidence>
<evidence type="ECO:0000256" key="3">
    <source>
        <dbReference type="ARBA" id="ARBA00022989"/>
    </source>
</evidence>
<gene>
    <name evidence="6" type="ORF">SAMN05660284_00732</name>
</gene>
<evidence type="ECO:0000313" key="7">
    <source>
        <dbReference type="Proteomes" id="UP000242869"/>
    </source>
</evidence>
<accession>A0A1I4WTN2</accession>
<feature type="transmembrane region" description="Helical" evidence="5">
    <location>
        <begin position="64"/>
        <end position="87"/>
    </location>
</feature>
<keyword evidence="2 5" id="KW-0812">Transmembrane</keyword>
<sequence length="118" mass="13113">MDNPQPPVPQPQAGQTDAKTIAILVWIGTIFLGFIPSLIVFLLKKDDEFLLDHTREALNWSITVLVGWFASMILTFILIGLLGYLVLIVSNLVFCLMGAIKASNNQTFRAPVCLRLIK</sequence>
<keyword evidence="4 5" id="KW-0472">Membrane</keyword>